<dbReference type="Gene3D" id="1.10.287.130">
    <property type="match status" value="1"/>
</dbReference>
<evidence type="ECO:0000256" key="6">
    <source>
        <dbReference type="ARBA" id="ARBA00022777"/>
    </source>
</evidence>
<evidence type="ECO:0000256" key="5">
    <source>
        <dbReference type="ARBA" id="ARBA00022679"/>
    </source>
</evidence>
<dbReference type="EMBL" id="CP036267">
    <property type="protein sequence ID" value="QDT35339.1"/>
    <property type="molecule type" value="Genomic_DNA"/>
</dbReference>
<dbReference type="SMART" id="SM00304">
    <property type="entry name" value="HAMP"/>
    <property type="match status" value="1"/>
</dbReference>
<dbReference type="InterPro" id="IPR021796">
    <property type="entry name" value="Tll0287-like_dom"/>
</dbReference>
<dbReference type="InterPro" id="IPR003660">
    <property type="entry name" value="HAMP_dom"/>
</dbReference>
<dbReference type="CDD" id="cd16922">
    <property type="entry name" value="HATPase_EvgS-ArcB-TorS-like"/>
    <property type="match status" value="1"/>
</dbReference>
<protein>
    <recommendedName>
        <fullName evidence="3">histidine kinase</fullName>
        <ecNumber evidence="3">2.7.13.3</ecNumber>
    </recommendedName>
</protein>
<dbReference type="PROSITE" id="PS50109">
    <property type="entry name" value="HIS_KIN"/>
    <property type="match status" value="1"/>
</dbReference>
<feature type="domain" description="Histidine kinase" evidence="8">
    <location>
        <begin position="287"/>
        <end position="510"/>
    </location>
</feature>
<evidence type="ECO:0000259" key="8">
    <source>
        <dbReference type="PROSITE" id="PS50109"/>
    </source>
</evidence>
<dbReference type="CDD" id="cd00082">
    <property type="entry name" value="HisKA"/>
    <property type="match status" value="1"/>
</dbReference>
<dbReference type="EC" id="2.7.13.3" evidence="3"/>
<keyword evidence="5 10" id="KW-0808">Transferase</keyword>
<accession>A0A517QUM4</accession>
<evidence type="ECO:0000313" key="11">
    <source>
        <dbReference type="Proteomes" id="UP000315724"/>
    </source>
</evidence>
<dbReference type="AlphaFoldDB" id="A0A517QUM4"/>
<evidence type="ECO:0000313" key="10">
    <source>
        <dbReference type="EMBL" id="QDT35339.1"/>
    </source>
</evidence>
<dbReference type="InterPro" id="IPR004358">
    <property type="entry name" value="Sig_transdc_His_kin-like_C"/>
</dbReference>
<organism evidence="10 11">
    <name type="scientific">Thalassoglobus polymorphus</name>
    <dbReference type="NCBI Taxonomy" id="2527994"/>
    <lineage>
        <taxon>Bacteria</taxon>
        <taxon>Pseudomonadati</taxon>
        <taxon>Planctomycetota</taxon>
        <taxon>Planctomycetia</taxon>
        <taxon>Planctomycetales</taxon>
        <taxon>Planctomycetaceae</taxon>
        <taxon>Thalassoglobus</taxon>
    </lineage>
</organism>
<evidence type="ECO:0000256" key="7">
    <source>
        <dbReference type="SAM" id="Phobius"/>
    </source>
</evidence>
<dbReference type="InterPro" id="IPR003594">
    <property type="entry name" value="HATPase_dom"/>
</dbReference>
<dbReference type="PRINTS" id="PR00344">
    <property type="entry name" value="BCTRLSENSOR"/>
</dbReference>
<dbReference type="Gene3D" id="6.10.340.10">
    <property type="match status" value="1"/>
</dbReference>
<dbReference type="GO" id="GO:0005886">
    <property type="term" value="C:plasma membrane"/>
    <property type="evidence" value="ECO:0007669"/>
    <property type="project" value="TreeGrafter"/>
</dbReference>
<dbReference type="Pfam" id="PF00512">
    <property type="entry name" value="HisKA"/>
    <property type="match status" value="1"/>
</dbReference>
<dbReference type="CDD" id="cd06225">
    <property type="entry name" value="HAMP"/>
    <property type="match status" value="1"/>
</dbReference>
<feature type="transmembrane region" description="Helical" evidence="7">
    <location>
        <begin position="176"/>
        <end position="201"/>
    </location>
</feature>
<sequence length="543" mass="61125">MFGGALMLLITGSFYVYAQLNLRIVREQYRDRAQLLIAQNMMTTHWKASQNPNESELIVIPENLNEALKPDRLREFNWKFMPEDYENASTTARPVETFEIEAFRDLLSKKEPYVIHEDTERGRYLYFEPIIATELCLQCHRDRHSPLVSETNQIMGMARITFELRETQHDIARNNAILIVMAIVTAVLGMGVAYVIVRYVIVKPIMHLKDVSDAIAQGELDQRADIRTGDEFQELSHAFNRMLRHLVTTQEELKQSAASLDYKVDELAQANLSLHEMNKIKNEFLATMSHELRTPLNSILGFSDVLAVAENLNEKQKKYLSNIQTSGNNLLLLINDILDLAKIDAGRMEVHISEFSIADLIEQLALSVKPLAEKKNIDMDWEVSESVPVLVQDVGKMQQILYNLLSNAIKFTPEGGRIRIDVSMHDETLFDLVVADTGIGIPLEDQSIIFEKFRQGQNLAGSDSMTREYEGTGLGLSIIKELCRLLGGEVSLESEFGKGSTFTVRLPVELACQNPLESADSFTSTPAELMKGSSSLGSFSSAD</sequence>
<dbReference type="InterPro" id="IPR036097">
    <property type="entry name" value="HisK_dim/P_sf"/>
</dbReference>
<evidence type="ECO:0000259" key="9">
    <source>
        <dbReference type="PROSITE" id="PS50885"/>
    </source>
</evidence>
<dbReference type="InterPro" id="IPR005467">
    <property type="entry name" value="His_kinase_dom"/>
</dbReference>
<dbReference type="Gene3D" id="3.30.565.10">
    <property type="entry name" value="Histidine kinase-like ATPase, C-terminal domain"/>
    <property type="match status" value="1"/>
</dbReference>
<dbReference type="PANTHER" id="PTHR43047">
    <property type="entry name" value="TWO-COMPONENT HISTIDINE PROTEIN KINASE"/>
    <property type="match status" value="1"/>
</dbReference>
<dbReference type="GO" id="GO:0009927">
    <property type="term" value="F:histidine phosphotransfer kinase activity"/>
    <property type="evidence" value="ECO:0007669"/>
    <property type="project" value="TreeGrafter"/>
</dbReference>
<comment type="catalytic activity">
    <reaction evidence="1">
        <text>ATP + protein L-histidine = ADP + protein N-phospho-L-histidine.</text>
        <dbReference type="EC" id="2.7.13.3"/>
    </reaction>
</comment>
<keyword evidence="7" id="KW-0472">Membrane</keyword>
<dbReference type="SUPFAM" id="SSF47384">
    <property type="entry name" value="Homodimeric domain of signal transducing histidine kinase"/>
    <property type="match status" value="1"/>
</dbReference>
<dbReference type="KEGG" id="tpol:Mal48_46150"/>
<keyword evidence="7" id="KW-0812">Transmembrane</keyword>
<dbReference type="SMART" id="SM00387">
    <property type="entry name" value="HATPase_c"/>
    <property type="match status" value="1"/>
</dbReference>
<proteinExistence type="predicted"/>
<evidence type="ECO:0000256" key="2">
    <source>
        <dbReference type="ARBA" id="ARBA00004370"/>
    </source>
</evidence>
<dbReference type="PROSITE" id="PS50885">
    <property type="entry name" value="HAMP"/>
    <property type="match status" value="1"/>
</dbReference>
<comment type="subcellular location">
    <subcellularLocation>
        <location evidence="2">Membrane</location>
    </subcellularLocation>
</comment>
<keyword evidence="7" id="KW-1133">Transmembrane helix</keyword>
<dbReference type="Pfam" id="PF02518">
    <property type="entry name" value="HATPase_c"/>
    <property type="match status" value="1"/>
</dbReference>
<keyword evidence="6 10" id="KW-0418">Kinase</keyword>
<dbReference type="SUPFAM" id="SSF158472">
    <property type="entry name" value="HAMP domain-like"/>
    <property type="match status" value="1"/>
</dbReference>
<name>A0A517QUM4_9PLAN</name>
<dbReference type="PANTHER" id="PTHR43047:SF72">
    <property type="entry name" value="OSMOSENSING HISTIDINE PROTEIN KINASE SLN1"/>
    <property type="match status" value="1"/>
</dbReference>
<dbReference type="SMART" id="SM00388">
    <property type="entry name" value="HisKA"/>
    <property type="match status" value="1"/>
</dbReference>
<dbReference type="Pfam" id="PF11845">
    <property type="entry name" value="Tll0287-like"/>
    <property type="match status" value="1"/>
</dbReference>
<dbReference type="Pfam" id="PF00672">
    <property type="entry name" value="HAMP"/>
    <property type="match status" value="1"/>
</dbReference>
<evidence type="ECO:0000256" key="3">
    <source>
        <dbReference type="ARBA" id="ARBA00012438"/>
    </source>
</evidence>
<dbReference type="GO" id="GO:0000155">
    <property type="term" value="F:phosphorelay sensor kinase activity"/>
    <property type="evidence" value="ECO:0007669"/>
    <property type="project" value="InterPro"/>
</dbReference>
<dbReference type="InterPro" id="IPR036890">
    <property type="entry name" value="HATPase_C_sf"/>
</dbReference>
<dbReference type="FunFam" id="3.30.565.10:FF:000010">
    <property type="entry name" value="Sensor histidine kinase RcsC"/>
    <property type="match status" value="1"/>
</dbReference>
<keyword evidence="11" id="KW-1185">Reference proteome</keyword>
<evidence type="ECO:0000256" key="4">
    <source>
        <dbReference type="ARBA" id="ARBA00022553"/>
    </source>
</evidence>
<evidence type="ECO:0000256" key="1">
    <source>
        <dbReference type="ARBA" id="ARBA00000085"/>
    </source>
</evidence>
<feature type="domain" description="HAMP" evidence="9">
    <location>
        <begin position="199"/>
        <end position="251"/>
    </location>
</feature>
<dbReference type="InterPro" id="IPR003661">
    <property type="entry name" value="HisK_dim/P_dom"/>
</dbReference>
<reference evidence="10 11" key="1">
    <citation type="submission" date="2019-02" db="EMBL/GenBank/DDBJ databases">
        <title>Deep-cultivation of Planctomycetes and their phenomic and genomic characterization uncovers novel biology.</title>
        <authorList>
            <person name="Wiegand S."/>
            <person name="Jogler M."/>
            <person name="Boedeker C."/>
            <person name="Pinto D."/>
            <person name="Vollmers J."/>
            <person name="Rivas-Marin E."/>
            <person name="Kohn T."/>
            <person name="Peeters S.H."/>
            <person name="Heuer A."/>
            <person name="Rast P."/>
            <person name="Oberbeckmann S."/>
            <person name="Bunk B."/>
            <person name="Jeske O."/>
            <person name="Meyerdierks A."/>
            <person name="Storesund J.E."/>
            <person name="Kallscheuer N."/>
            <person name="Luecker S."/>
            <person name="Lage O.M."/>
            <person name="Pohl T."/>
            <person name="Merkel B.J."/>
            <person name="Hornburger P."/>
            <person name="Mueller R.-W."/>
            <person name="Bruemmer F."/>
            <person name="Labrenz M."/>
            <person name="Spormann A.M."/>
            <person name="Op den Camp H."/>
            <person name="Overmann J."/>
            <person name="Amann R."/>
            <person name="Jetten M.S.M."/>
            <person name="Mascher T."/>
            <person name="Medema M.H."/>
            <person name="Devos D.P."/>
            <person name="Kaster A.-K."/>
            <person name="Ovreas L."/>
            <person name="Rohde M."/>
            <person name="Galperin M.Y."/>
            <person name="Jogler C."/>
        </authorList>
    </citation>
    <scope>NUCLEOTIDE SEQUENCE [LARGE SCALE GENOMIC DNA]</scope>
    <source>
        <strain evidence="10 11">Mal48</strain>
    </source>
</reference>
<keyword evidence="4" id="KW-0597">Phosphoprotein</keyword>
<gene>
    <name evidence="10" type="primary">barA_4</name>
    <name evidence="10" type="ORF">Mal48_46150</name>
</gene>
<dbReference type="Proteomes" id="UP000315724">
    <property type="component" value="Chromosome"/>
</dbReference>
<dbReference type="SUPFAM" id="SSF55874">
    <property type="entry name" value="ATPase domain of HSP90 chaperone/DNA topoisomerase II/histidine kinase"/>
    <property type="match status" value="1"/>
</dbReference>